<dbReference type="AlphaFoldDB" id="A0ABD2LHV6"/>
<name>A0ABD2LHV6_9BILA</name>
<comment type="caution">
    <text evidence="2">The sequence shown here is derived from an EMBL/GenBank/DDBJ whole genome shotgun (WGS) entry which is preliminary data.</text>
</comment>
<reference evidence="2 3" key="1">
    <citation type="submission" date="2024-10" db="EMBL/GenBank/DDBJ databases">
        <authorList>
            <person name="Kim D."/>
        </authorList>
    </citation>
    <scope>NUCLEOTIDE SEQUENCE [LARGE SCALE GENOMIC DNA]</scope>
    <source>
        <strain evidence="2">BH-2024</strain>
    </source>
</reference>
<dbReference type="EMBL" id="JBICBT010000407">
    <property type="protein sequence ID" value="KAL3114810.1"/>
    <property type="molecule type" value="Genomic_DNA"/>
</dbReference>
<dbReference type="Proteomes" id="UP001620626">
    <property type="component" value="Unassembled WGS sequence"/>
</dbReference>
<proteinExistence type="predicted"/>
<accession>A0ABD2LHV6</accession>
<evidence type="ECO:0000313" key="3">
    <source>
        <dbReference type="Proteomes" id="UP001620626"/>
    </source>
</evidence>
<sequence>MRRQLALVQRNAANSGPSASEQRQRQPPIANRMGTGRDLLATARLCRGRHQWPQQKPHGGQLTPPTQRQRTANHLQVPIAYGFLIRCFFD</sequence>
<feature type="region of interest" description="Disordered" evidence="1">
    <location>
        <begin position="1"/>
        <end position="36"/>
    </location>
</feature>
<evidence type="ECO:0000256" key="1">
    <source>
        <dbReference type="SAM" id="MobiDB-lite"/>
    </source>
</evidence>
<evidence type="ECO:0000313" key="2">
    <source>
        <dbReference type="EMBL" id="KAL3114810.1"/>
    </source>
</evidence>
<protein>
    <submittedName>
        <fullName evidence="2">Uncharacterized protein</fullName>
    </submittedName>
</protein>
<keyword evidence="3" id="KW-1185">Reference proteome</keyword>
<gene>
    <name evidence="2" type="ORF">niasHT_014624</name>
</gene>
<feature type="compositionally biased region" description="Polar residues" evidence="1">
    <location>
        <begin position="11"/>
        <end position="21"/>
    </location>
</feature>
<organism evidence="2 3">
    <name type="scientific">Heterodera trifolii</name>
    <dbReference type="NCBI Taxonomy" id="157864"/>
    <lineage>
        <taxon>Eukaryota</taxon>
        <taxon>Metazoa</taxon>
        <taxon>Ecdysozoa</taxon>
        <taxon>Nematoda</taxon>
        <taxon>Chromadorea</taxon>
        <taxon>Rhabditida</taxon>
        <taxon>Tylenchina</taxon>
        <taxon>Tylenchomorpha</taxon>
        <taxon>Tylenchoidea</taxon>
        <taxon>Heteroderidae</taxon>
        <taxon>Heteroderinae</taxon>
        <taxon>Heterodera</taxon>
    </lineage>
</organism>